<protein>
    <recommendedName>
        <fullName evidence="5">Delta(3)-Delta(2)-enoyl-CoA isomerase</fullName>
        <ecNumber evidence="5">5.3.3.8</ecNumber>
    </recommendedName>
</protein>
<keyword evidence="8" id="KW-1185">Reference proteome</keyword>
<dbReference type="CDD" id="cd06558">
    <property type="entry name" value="crotonase-like"/>
    <property type="match status" value="1"/>
</dbReference>
<dbReference type="Pfam" id="PF00378">
    <property type="entry name" value="ECH_1"/>
    <property type="match status" value="1"/>
</dbReference>
<dbReference type="Proteomes" id="UP000623129">
    <property type="component" value="Unassembled WGS sequence"/>
</dbReference>
<keyword evidence="6" id="KW-0443">Lipid metabolism</keyword>
<name>A0A833QNG4_9POAL</name>
<organism evidence="7 8">
    <name type="scientific">Carex littledalei</name>
    <dbReference type="NCBI Taxonomy" id="544730"/>
    <lineage>
        <taxon>Eukaryota</taxon>
        <taxon>Viridiplantae</taxon>
        <taxon>Streptophyta</taxon>
        <taxon>Embryophyta</taxon>
        <taxon>Tracheophyta</taxon>
        <taxon>Spermatophyta</taxon>
        <taxon>Magnoliopsida</taxon>
        <taxon>Liliopsida</taxon>
        <taxon>Poales</taxon>
        <taxon>Cyperaceae</taxon>
        <taxon>Cyperoideae</taxon>
        <taxon>Cariceae</taxon>
        <taxon>Carex</taxon>
        <taxon>Carex subgen. Euthyceras</taxon>
    </lineage>
</organism>
<proteinExistence type="inferred from homology"/>
<comment type="caution">
    <text evidence="7">The sequence shown here is derived from an EMBL/GenBank/DDBJ whole genome shotgun (WGS) entry which is preliminary data.</text>
</comment>
<dbReference type="EMBL" id="SWLB01000026">
    <property type="protein sequence ID" value="KAF3322007.1"/>
    <property type="molecule type" value="Genomic_DNA"/>
</dbReference>
<dbReference type="GO" id="GO:0006635">
    <property type="term" value="P:fatty acid beta-oxidation"/>
    <property type="evidence" value="ECO:0007669"/>
    <property type="project" value="TreeGrafter"/>
</dbReference>
<reference evidence="7" key="1">
    <citation type="submission" date="2020-01" db="EMBL/GenBank/DDBJ databases">
        <title>Genome sequence of Kobresia littledalei, the first chromosome-level genome in the family Cyperaceae.</title>
        <authorList>
            <person name="Qu G."/>
        </authorList>
    </citation>
    <scope>NUCLEOTIDE SEQUENCE</scope>
    <source>
        <strain evidence="7">C.B.Clarke</strain>
        <tissue evidence="7">Leaf</tissue>
    </source>
</reference>
<evidence type="ECO:0000256" key="1">
    <source>
        <dbReference type="ARBA" id="ARBA00000452"/>
    </source>
</evidence>
<dbReference type="GO" id="GO:0005777">
    <property type="term" value="C:peroxisome"/>
    <property type="evidence" value="ECO:0007669"/>
    <property type="project" value="TreeGrafter"/>
</dbReference>
<comment type="similarity">
    <text evidence="4">Belongs to the enoyl-CoA hydratase/isomerase family.</text>
</comment>
<dbReference type="InterPro" id="IPR029045">
    <property type="entry name" value="ClpP/crotonase-like_dom_sf"/>
</dbReference>
<evidence type="ECO:0000256" key="5">
    <source>
        <dbReference type="ARBA" id="ARBA00012064"/>
    </source>
</evidence>
<evidence type="ECO:0000256" key="3">
    <source>
        <dbReference type="ARBA" id="ARBA00005005"/>
    </source>
</evidence>
<sequence>MCTLEKRGRVLILTLTGSGEHRLGPDLISSLRSALATARSDRTAAALVTVGEGRFFSNGLDLAWAQNSSEGITTLVSLVKPLIADLISLPMPTVAAVTGHAAAAGMMLALAHDYVYMRGDRGVLYMSELDIGLPFPDYFMALMRAKITDPRALRDMALGAKKINAIEGKERGIVDKVFESASDVMPEAVKMGEQLAGRNWDRGVYASIRMSMYPDLCKSVGLPQESDEEAEKHFASKL</sequence>
<dbReference type="PANTHER" id="PTHR11941">
    <property type="entry name" value="ENOYL-COA HYDRATASE-RELATED"/>
    <property type="match status" value="1"/>
</dbReference>
<dbReference type="GO" id="GO:0004165">
    <property type="term" value="F:delta(3)-delta(2)-enoyl-CoA isomerase activity"/>
    <property type="evidence" value="ECO:0007669"/>
    <property type="project" value="UniProtKB-EC"/>
</dbReference>
<dbReference type="Gene3D" id="3.90.226.10">
    <property type="entry name" value="2-enoyl-CoA Hydratase, Chain A, domain 1"/>
    <property type="match status" value="1"/>
</dbReference>
<dbReference type="AlphaFoldDB" id="A0A833QNG4"/>
<dbReference type="InterPro" id="IPR001753">
    <property type="entry name" value="Enoyl-CoA_hydra/iso"/>
</dbReference>
<evidence type="ECO:0000313" key="7">
    <source>
        <dbReference type="EMBL" id="KAF3322007.1"/>
    </source>
</evidence>
<dbReference type="PANTHER" id="PTHR11941:SF75">
    <property type="entry name" value="ENOYL-COA HYDRATASE_ISOMERASE FAMILY PROTEIN"/>
    <property type="match status" value="1"/>
</dbReference>
<comment type="pathway">
    <text evidence="3">Lipid metabolism; fatty acid beta-oxidation.</text>
</comment>
<dbReference type="FunFam" id="3.90.226.10:FF:000049">
    <property type="entry name" value="Enoyl-CoA delta isomerase 3"/>
    <property type="match status" value="1"/>
</dbReference>
<evidence type="ECO:0000256" key="2">
    <source>
        <dbReference type="ARBA" id="ARBA00000765"/>
    </source>
</evidence>
<keyword evidence="7" id="KW-0413">Isomerase</keyword>
<comment type="catalytic activity">
    <reaction evidence="2">
        <text>a (3E)-enoyl-CoA = a 4-saturated (2E)-enoyl-CoA</text>
        <dbReference type="Rhea" id="RHEA:45228"/>
        <dbReference type="ChEBI" id="CHEBI:58521"/>
        <dbReference type="ChEBI" id="CHEBI:85097"/>
        <dbReference type="EC" id="5.3.3.8"/>
    </reaction>
</comment>
<comment type="catalytic activity">
    <reaction evidence="1">
        <text>a (3Z)-enoyl-CoA = a 4-saturated (2E)-enoyl-CoA</text>
        <dbReference type="Rhea" id="RHEA:45900"/>
        <dbReference type="ChEBI" id="CHEBI:85097"/>
        <dbReference type="ChEBI" id="CHEBI:85489"/>
        <dbReference type="EC" id="5.3.3.8"/>
    </reaction>
</comment>
<gene>
    <name evidence="7" type="ORF">FCM35_KLT14223</name>
</gene>
<dbReference type="SUPFAM" id="SSF52096">
    <property type="entry name" value="ClpP/crotonase"/>
    <property type="match status" value="1"/>
</dbReference>
<accession>A0A833QNG4</accession>
<dbReference type="OrthoDB" id="410701at2759"/>
<dbReference type="EC" id="5.3.3.8" evidence="5"/>
<evidence type="ECO:0000256" key="4">
    <source>
        <dbReference type="ARBA" id="ARBA00005254"/>
    </source>
</evidence>
<evidence type="ECO:0000313" key="8">
    <source>
        <dbReference type="Proteomes" id="UP000623129"/>
    </source>
</evidence>
<evidence type="ECO:0000256" key="6">
    <source>
        <dbReference type="ARBA" id="ARBA00023098"/>
    </source>
</evidence>